<keyword evidence="11" id="KW-0812">Transmembrane</keyword>
<dbReference type="PRINTS" id="PR00115">
    <property type="entry name" value="F16BPHPHTASE"/>
</dbReference>
<dbReference type="GO" id="GO:0042132">
    <property type="term" value="F:fructose 1,6-bisphosphate 1-phosphatase activity"/>
    <property type="evidence" value="ECO:0007669"/>
    <property type="project" value="UniProtKB-UniRule"/>
</dbReference>
<proteinExistence type="inferred from homology"/>
<sequence length="367" mass="40339">MSVRCTSLGQFIKEAQNQGCIDEELAALIESVAHACTSIATVVAQGTLATTDGVATEINVQGEAQKPIDVLTNAIMLETCERSGALRGMVSEEMAEPYSLPPGSPRGRHLLVFDPLDGSSNVELNMPFGTIFSVLRAPEDAGELLPAHFLQRGRQQLAAGFALYGAATMLVLTLGAGVHGFTLDRTTGTFLLTHPDLRIAETTCEFAVNASNERFWEPPVRRYVEECIEGRAGPRRIDFNMRWIAAMVAEVHRILLRGGLFMYPRDRKVPARPGRLRLLYEASPMAMLVEQAGGAASTGREPILDIVPEVIHQRVPVILGSREEVERLVRYHEIFDRGEALVFRTPLFNTRTLFQADANEAEGLPCR</sequence>
<dbReference type="InterPro" id="IPR020548">
    <property type="entry name" value="Fructose_bisphosphatase_AS"/>
</dbReference>
<keyword evidence="4 9" id="KW-0963">Cytoplasm</keyword>
<reference evidence="14" key="1">
    <citation type="journal article" date="2014" name="Int. J. Syst. Evol. Microbiol.">
        <title>Complete genome sequence of Corynebacterium casei LMG S-19264T (=DSM 44701T), isolated from a smear-ripened cheese.</title>
        <authorList>
            <consortium name="US DOE Joint Genome Institute (JGI-PGF)"/>
            <person name="Walter F."/>
            <person name="Albersmeier A."/>
            <person name="Kalinowski J."/>
            <person name="Ruckert C."/>
        </authorList>
    </citation>
    <scope>NUCLEOTIDE SEQUENCE</scope>
    <source>
        <strain evidence="14">CGMCC 1.15725</strain>
    </source>
</reference>
<dbReference type="GO" id="GO:0006000">
    <property type="term" value="P:fructose metabolic process"/>
    <property type="evidence" value="ECO:0007669"/>
    <property type="project" value="TreeGrafter"/>
</dbReference>
<feature type="binding site" evidence="9">
    <location>
        <position position="117"/>
    </location>
    <ligand>
        <name>Mg(2+)</name>
        <dbReference type="ChEBI" id="CHEBI:18420"/>
        <label>2</label>
    </ligand>
</feature>
<evidence type="ECO:0000313" key="15">
    <source>
        <dbReference type="Proteomes" id="UP000646365"/>
    </source>
</evidence>
<keyword evidence="5 9" id="KW-0479">Metal-binding</keyword>
<dbReference type="Gene3D" id="3.40.190.80">
    <property type="match status" value="1"/>
</dbReference>
<feature type="binding site" evidence="9">
    <location>
        <begin position="117"/>
        <end position="120"/>
    </location>
    <ligand>
        <name>substrate</name>
    </ligand>
</feature>
<comment type="pathway">
    <text evidence="2">Carbohydrate biosynthesis; Calvin cycle.</text>
</comment>
<evidence type="ECO:0000256" key="7">
    <source>
        <dbReference type="ARBA" id="ARBA00022842"/>
    </source>
</evidence>
<evidence type="ECO:0000256" key="2">
    <source>
        <dbReference type="ARBA" id="ARBA00005215"/>
    </source>
</evidence>
<dbReference type="GO" id="GO:0030388">
    <property type="term" value="P:fructose 1,6-bisphosphate metabolic process"/>
    <property type="evidence" value="ECO:0007669"/>
    <property type="project" value="TreeGrafter"/>
</dbReference>
<reference evidence="14" key="2">
    <citation type="submission" date="2020-09" db="EMBL/GenBank/DDBJ databases">
        <authorList>
            <person name="Sun Q."/>
            <person name="Zhou Y."/>
        </authorList>
    </citation>
    <scope>NUCLEOTIDE SEQUENCE</scope>
    <source>
        <strain evidence="14">CGMCC 1.15725</strain>
    </source>
</reference>
<dbReference type="HAMAP" id="MF_01855">
    <property type="entry name" value="FBPase_class1"/>
    <property type="match status" value="1"/>
</dbReference>
<keyword evidence="11" id="KW-0472">Membrane</keyword>
<dbReference type="CDD" id="cd00354">
    <property type="entry name" value="FBPase"/>
    <property type="match status" value="1"/>
</dbReference>
<evidence type="ECO:0000256" key="5">
    <source>
        <dbReference type="ARBA" id="ARBA00022723"/>
    </source>
</evidence>
<dbReference type="FunFam" id="3.40.190.80:FF:000011">
    <property type="entry name" value="Fructose-1,6-bisphosphatase class 1"/>
    <property type="match status" value="1"/>
</dbReference>
<evidence type="ECO:0000256" key="11">
    <source>
        <dbReference type="SAM" id="Phobius"/>
    </source>
</evidence>
<dbReference type="InterPro" id="IPR000146">
    <property type="entry name" value="FBPase_class-1"/>
</dbReference>
<evidence type="ECO:0000313" key="14">
    <source>
        <dbReference type="EMBL" id="GGE98899.1"/>
    </source>
</evidence>
<dbReference type="InterPro" id="IPR044015">
    <property type="entry name" value="FBPase_C_dom"/>
</dbReference>
<dbReference type="Pfam" id="PF18913">
    <property type="entry name" value="FBPase_C"/>
    <property type="match status" value="1"/>
</dbReference>
<comment type="similarity">
    <text evidence="3 9 10">Belongs to the FBPase class 1 family.</text>
</comment>
<evidence type="ECO:0000259" key="13">
    <source>
        <dbReference type="Pfam" id="PF18913"/>
    </source>
</evidence>
<dbReference type="PANTHER" id="PTHR11556">
    <property type="entry name" value="FRUCTOSE-1,6-BISPHOSPHATASE-RELATED"/>
    <property type="match status" value="1"/>
</dbReference>
<dbReference type="GO" id="GO:0000287">
    <property type="term" value="F:magnesium ion binding"/>
    <property type="evidence" value="ECO:0007669"/>
    <property type="project" value="UniProtKB-UniRule"/>
</dbReference>
<evidence type="ECO:0000256" key="10">
    <source>
        <dbReference type="RuleBase" id="RU000508"/>
    </source>
</evidence>
<evidence type="ECO:0000256" key="9">
    <source>
        <dbReference type="HAMAP-Rule" id="MF_01855"/>
    </source>
</evidence>
<comment type="subunit">
    <text evidence="9">Homotetramer.</text>
</comment>
<dbReference type="EC" id="3.1.3.11" evidence="9"/>
<keyword evidence="8 9" id="KW-0119">Carbohydrate metabolism</keyword>
<organism evidence="14 15">
    <name type="scientific">Aliidongia dinghuensis</name>
    <dbReference type="NCBI Taxonomy" id="1867774"/>
    <lineage>
        <taxon>Bacteria</taxon>
        <taxon>Pseudomonadati</taxon>
        <taxon>Pseudomonadota</taxon>
        <taxon>Alphaproteobacteria</taxon>
        <taxon>Rhodospirillales</taxon>
        <taxon>Dongiaceae</taxon>
        <taxon>Aliidongia</taxon>
    </lineage>
</organism>
<evidence type="ECO:0000256" key="4">
    <source>
        <dbReference type="ARBA" id="ARBA00022490"/>
    </source>
</evidence>
<gene>
    <name evidence="9 14" type="primary">fbp</name>
    <name evidence="14" type="ORF">GCM10011611_00530</name>
</gene>
<evidence type="ECO:0000256" key="8">
    <source>
        <dbReference type="ARBA" id="ARBA00023277"/>
    </source>
</evidence>
<dbReference type="EMBL" id="BMJQ01000001">
    <property type="protein sequence ID" value="GGE98899.1"/>
    <property type="molecule type" value="Genomic_DNA"/>
</dbReference>
<feature type="binding site" evidence="9">
    <location>
        <position position="281"/>
    </location>
    <ligand>
        <name>Mg(2+)</name>
        <dbReference type="ChEBI" id="CHEBI:18420"/>
        <label>2</label>
    </ligand>
</feature>
<feature type="binding site" evidence="9">
    <location>
        <position position="92"/>
    </location>
    <ligand>
        <name>Mg(2+)</name>
        <dbReference type="ChEBI" id="CHEBI:18420"/>
        <label>1</label>
    </ligand>
</feature>
<dbReference type="InterPro" id="IPR028343">
    <property type="entry name" value="FBPtase"/>
</dbReference>
<dbReference type="RefSeq" id="WP_189041232.1">
    <property type="nucleotide sequence ID" value="NZ_BMJQ01000001.1"/>
</dbReference>
<dbReference type="GO" id="GO:0006002">
    <property type="term" value="P:fructose 6-phosphate metabolic process"/>
    <property type="evidence" value="ECO:0007669"/>
    <property type="project" value="TreeGrafter"/>
</dbReference>
<dbReference type="AlphaFoldDB" id="A0A8J2YNG3"/>
<dbReference type="PIRSF" id="PIRSF000904">
    <property type="entry name" value="FBPtase_SBPase"/>
    <property type="match status" value="1"/>
</dbReference>
<feature type="binding site" evidence="9">
    <location>
        <position position="114"/>
    </location>
    <ligand>
        <name>Mg(2+)</name>
        <dbReference type="ChEBI" id="CHEBI:18420"/>
        <label>2</label>
    </ligand>
</feature>
<evidence type="ECO:0000259" key="12">
    <source>
        <dbReference type="Pfam" id="PF00316"/>
    </source>
</evidence>
<dbReference type="PANTHER" id="PTHR11556:SF35">
    <property type="entry name" value="SEDOHEPTULOSE-1,7-BISPHOSPHATASE, CHLOROPLASTIC"/>
    <property type="match status" value="1"/>
</dbReference>
<comment type="caution">
    <text evidence="9">Lacks conserved residue(s) required for the propagation of feature annotation.</text>
</comment>
<accession>A0A8J2YNG3</accession>
<feature type="domain" description="Fructose-1-6-bisphosphatase class I N-terminal" evidence="12">
    <location>
        <begin position="8"/>
        <end position="195"/>
    </location>
</feature>
<keyword evidence="15" id="KW-1185">Reference proteome</keyword>
<dbReference type="InterPro" id="IPR033391">
    <property type="entry name" value="FBPase_N"/>
</dbReference>
<keyword evidence="6 9" id="KW-0378">Hydrolase</keyword>
<dbReference type="GO" id="GO:0006094">
    <property type="term" value="P:gluconeogenesis"/>
    <property type="evidence" value="ECO:0007669"/>
    <property type="project" value="UniProtKB-UniRule"/>
</dbReference>
<dbReference type="GO" id="GO:0005986">
    <property type="term" value="P:sucrose biosynthetic process"/>
    <property type="evidence" value="ECO:0007669"/>
    <property type="project" value="TreeGrafter"/>
</dbReference>
<dbReference type="NCBIfam" id="NF006780">
    <property type="entry name" value="PRK09293.1-4"/>
    <property type="match status" value="1"/>
</dbReference>
<dbReference type="GO" id="GO:0005829">
    <property type="term" value="C:cytosol"/>
    <property type="evidence" value="ECO:0007669"/>
    <property type="project" value="TreeGrafter"/>
</dbReference>
<feature type="binding site" evidence="9">
    <location>
        <position position="114"/>
    </location>
    <ligand>
        <name>Mg(2+)</name>
        <dbReference type="ChEBI" id="CHEBI:18420"/>
        <label>1</label>
    </ligand>
</feature>
<comment type="cofactor">
    <cofactor evidence="9">
        <name>Mg(2+)</name>
        <dbReference type="ChEBI" id="CHEBI:18420"/>
    </cofactor>
    <text evidence="9">Binds 2 magnesium ions per subunit.</text>
</comment>
<keyword evidence="7 9" id="KW-0460">Magnesium</keyword>
<keyword evidence="11" id="KW-1133">Transmembrane helix</keyword>
<feature type="domain" description="Fructose-1-6-bisphosphatase class 1 C-terminal" evidence="13">
    <location>
        <begin position="199"/>
        <end position="332"/>
    </location>
</feature>
<name>A0A8J2YNG3_9PROT</name>
<dbReference type="PIRSF" id="PIRSF500210">
    <property type="entry name" value="FBPtase"/>
    <property type="match status" value="1"/>
</dbReference>
<comment type="subcellular location">
    <subcellularLocation>
        <location evidence="9">Cytoplasm</location>
    </subcellularLocation>
</comment>
<dbReference type="NCBIfam" id="NF006779">
    <property type="entry name" value="PRK09293.1-3"/>
    <property type="match status" value="1"/>
</dbReference>
<dbReference type="Gene3D" id="3.30.540.10">
    <property type="entry name" value="Fructose-1,6-Bisphosphatase, subunit A, domain 1"/>
    <property type="match status" value="1"/>
</dbReference>
<comment type="caution">
    <text evidence="14">The sequence shown here is derived from an EMBL/GenBank/DDBJ whole genome shotgun (WGS) entry which is preliminary data.</text>
</comment>
<evidence type="ECO:0000256" key="6">
    <source>
        <dbReference type="ARBA" id="ARBA00022801"/>
    </source>
</evidence>
<feature type="binding site" evidence="9">
    <location>
        <position position="116"/>
    </location>
    <ligand>
        <name>Mg(2+)</name>
        <dbReference type="ChEBI" id="CHEBI:18420"/>
        <label>1</label>
    </ligand>
</feature>
<feature type="binding site" evidence="9">
    <location>
        <position position="209"/>
    </location>
    <ligand>
        <name>substrate</name>
    </ligand>
</feature>
<dbReference type="Proteomes" id="UP000646365">
    <property type="component" value="Unassembled WGS sequence"/>
</dbReference>
<evidence type="ECO:0000256" key="1">
    <source>
        <dbReference type="ARBA" id="ARBA00001273"/>
    </source>
</evidence>
<feature type="transmembrane region" description="Helical" evidence="11">
    <location>
        <begin position="161"/>
        <end position="182"/>
    </location>
</feature>
<dbReference type="Pfam" id="PF00316">
    <property type="entry name" value="FBPase"/>
    <property type="match status" value="1"/>
</dbReference>
<dbReference type="SUPFAM" id="SSF56655">
    <property type="entry name" value="Carbohydrate phosphatase"/>
    <property type="match status" value="1"/>
</dbReference>
<dbReference type="PROSITE" id="PS00124">
    <property type="entry name" value="FBPASE"/>
    <property type="match status" value="1"/>
</dbReference>
<comment type="catalytic activity">
    <reaction evidence="1 9">
        <text>beta-D-fructose 1,6-bisphosphate + H2O = beta-D-fructose 6-phosphate + phosphate</text>
        <dbReference type="Rhea" id="RHEA:11064"/>
        <dbReference type="ChEBI" id="CHEBI:15377"/>
        <dbReference type="ChEBI" id="CHEBI:32966"/>
        <dbReference type="ChEBI" id="CHEBI:43474"/>
        <dbReference type="ChEBI" id="CHEBI:57634"/>
        <dbReference type="EC" id="3.1.3.11"/>
    </reaction>
</comment>
<evidence type="ECO:0000256" key="3">
    <source>
        <dbReference type="ARBA" id="ARBA00010941"/>
    </source>
</evidence>
<protein>
    <recommendedName>
        <fullName evidence="9">Fructose-1,6-bisphosphatase class 1</fullName>
        <shortName evidence="9">FBPase class 1</shortName>
        <ecNumber evidence="9">3.1.3.11</ecNumber>
    </recommendedName>
    <alternativeName>
        <fullName evidence="9">D-fructose-1,6-bisphosphate 1-phosphohydrolase class 1</fullName>
    </alternativeName>
</protein>